<dbReference type="InterPro" id="IPR005542">
    <property type="entry name" value="PBX_PBC_dom"/>
</dbReference>
<feature type="compositionally biased region" description="Basic and acidic residues" evidence="2">
    <location>
        <begin position="31"/>
        <end position="44"/>
    </location>
</feature>
<reference evidence="5" key="1">
    <citation type="submission" date="2022-03" db="EMBL/GenBank/DDBJ databases">
        <authorList>
            <person name="Alioto T."/>
            <person name="Alioto T."/>
            <person name="Gomez Garrido J."/>
        </authorList>
    </citation>
    <scope>NUCLEOTIDE SEQUENCE</scope>
</reference>
<dbReference type="AlphaFoldDB" id="A0AAD1SXV1"/>
<sequence length="169" mass="18842">MDEQGRLLQARGVGMPGHPIHGGPQTLTPHPMHDPPSDNGDTRKQDIGDILQQIMTITDQSLDEAQAKKHALNCHRMKPALFSVLCEIKEKTVIPTVCHLLSSVVSRTLFRFQFLLVSLLFCGLLYQVISISSHFLFPVVILSLFEKTSNVSKVTSRLEKCTAEYFGVL</sequence>
<evidence type="ECO:0000259" key="4">
    <source>
        <dbReference type="PROSITE" id="PS51978"/>
    </source>
</evidence>
<evidence type="ECO:0000313" key="5">
    <source>
        <dbReference type="EMBL" id="CAH2314509.1"/>
    </source>
</evidence>
<dbReference type="GO" id="GO:0005634">
    <property type="term" value="C:nucleus"/>
    <property type="evidence" value="ECO:0007669"/>
    <property type="project" value="UniProtKB-SubCell"/>
</dbReference>
<keyword evidence="3" id="KW-1133">Transmembrane helix</keyword>
<accession>A0AAD1SXV1</accession>
<protein>
    <submittedName>
        <fullName evidence="5">Pre-B-cell leukemia transcription factor 2 isoform X2</fullName>
    </submittedName>
</protein>
<dbReference type="Pfam" id="PF03792">
    <property type="entry name" value="PBC"/>
    <property type="match status" value="1"/>
</dbReference>
<feature type="domain" description="PBC" evidence="4">
    <location>
        <begin position="42"/>
        <end position="169"/>
    </location>
</feature>
<organism evidence="5 6">
    <name type="scientific">Pelobates cultripes</name>
    <name type="common">Western spadefoot toad</name>
    <dbReference type="NCBI Taxonomy" id="61616"/>
    <lineage>
        <taxon>Eukaryota</taxon>
        <taxon>Metazoa</taxon>
        <taxon>Chordata</taxon>
        <taxon>Craniata</taxon>
        <taxon>Vertebrata</taxon>
        <taxon>Euteleostomi</taxon>
        <taxon>Amphibia</taxon>
        <taxon>Batrachia</taxon>
        <taxon>Anura</taxon>
        <taxon>Pelobatoidea</taxon>
        <taxon>Pelobatidae</taxon>
        <taxon>Pelobates</taxon>
    </lineage>
</organism>
<dbReference type="GO" id="GO:0003700">
    <property type="term" value="F:DNA-binding transcription factor activity"/>
    <property type="evidence" value="ECO:0007669"/>
    <property type="project" value="InterPro"/>
</dbReference>
<evidence type="ECO:0000256" key="1">
    <source>
        <dbReference type="ARBA" id="ARBA00004123"/>
    </source>
</evidence>
<dbReference type="PROSITE" id="PS51978">
    <property type="entry name" value="PBC"/>
    <property type="match status" value="1"/>
</dbReference>
<name>A0AAD1SXV1_PELCU</name>
<dbReference type="EMBL" id="OW240920">
    <property type="protein sequence ID" value="CAH2314509.1"/>
    <property type="molecule type" value="Genomic_DNA"/>
</dbReference>
<proteinExistence type="predicted"/>
<evidence type="ECO:0000256" key="3">
    <source>
        <dbReference type="SAM" id="Phobius"/>
    </source>
</evidence>
<keyword evidence="6" id="KW-1185">Reference proteome</keyword>
<feature type="region of interest" description="Disordered" evidence="2">
    <location>
        <begin position="11"/>
        <end position="44"/>
    </location>
</feature>
<keyword evidence="3" id="KW-0812">Transmembrane</keyword>
<evidence type="ECO:0000256" key="2">
    <source>
        <dbReference type="SAM" id="MobiDB-lite"/>
    </source>
</evidence>
<comment type="subcellular location">
    <subcellularLocation>
        <location evidence="1">Nucleus</location>
    </subcellularLocation>
</comment>
<gene>
    <name evidence="5" type="ORF">PECUL_23A054898</name>
</gene>
<dbReference type="Proteomes" id="UP001295444">
    <property type="component" value="Chromosome 09"/>
</dbReference>
<evidence type="ECO:0000313" key="6">
    <source>
        <dbReference type="Proteomes" id="UP001295444"/>
    </source>
</evidence>
<keyword evidence="3" id="KW-0472">Membrane</keyword>
<feature type="transmembrane region" description="Helical" evidence="3">
    <location>
        <begin position="114"/>
        <end position="137"/>
    </location>
</feature>